<organism evidence="2 3">
    <name type="scientific">Thelonectria olida</name>
    <dbReference type="NCBI Taxonomy" id="1576542"/>
    <lineage>
        <taxon>Eukaryota</taxon>
        <taxon>Fungi</taxon>
        <taxon>Dikarya</taxon>
        <taxon>Ascomycota</taxon>
        <taxon>Pezizomycotina</taxon>
        <taxon>Sordariomycetes</taxon>
        <taxon>Hypocreomycetidae</taxon>
        <taxon>Hypocreales</taxon>
        <taxon>Nectriaceae</taxon>
        <taxon>Thelonectria</taxon>
    </lineage>
</organism>
<dbReference type="OrthoDB" id="5411773at2759"/>
<protein>
    <submittedName>
        <fullName evidence="2">Uncharacterized protein</fullName>
    </submittedName>
</protein>
<comment type="caution">
    <text evidence="2">The sequence shown here is derived from an EMBL/GenBank/DDBJ whole genome shotgun (WGS) entry which is preliminary data.</text>
</comment>
<dbReference type="Proteomes" id="UP000777438">
    <property type="component" value="Unassembled WGS sequence"/>
</dbReference>
<feature type="region of interest" description="Disordered" evidence="1">
    <location>
        <begin position="334"/>
        <end position="364"/>
    </location>
</feature>
<sequence length="571" mass="65249">MTRNSSSPTLETPDTFMTADRSDAEESTAATTPIPENPAPYLNSRQLPRDLKVHTQIYFEEQLYPCATHLLHSITASGTRRQPLQNPDKPISVPPTTQLALLNTLLVHPQHTTRAERQENLDVPSQAHDYLRTVLQKVGPVNADFRTAFQFHPGPRFVRRFGQSAQANESDSDEEMSLDDERIRGRISNEGSLWSRGQDFWSTVGWAFNCSIQQPRRWRYWRVWLEFMIDVLEADWEERERLDNEAYQSNGENGKMPSKWREESMMLMYMDQQDGRTRGISGIIKALFADGGDLYSTTFREVFEKEHKGPRKEGGKKRKRNDFLDLENDKFGDYFDDDSISSGISEPPTPQKPRDKRKSDSRGYESGMAETITLRLRLFKLLSAVTYGLRNMSELDDLYRRYTSAIKLLPLETFALFVGRMGKQETPLIQATRITVTKELFHILVPSSFKDPYKVDPEGDLAADLSAPMLEHCYILHPANTVAMEDNAKLSLVVEAAMQLLMRSGRIEYSRSFAAAGEKGIKAREAKVKKKRTGKMRDDPTDELAHEVLARSGQRIRVLLELLSIDRTDGE</sequence>
<feature type="region of interest" description="Disordered" evidence="1">
    <location>
        <begin position="1"/>
        <end position="43"/>
    </location>
</feature>
<feature type="compositionally biased region" description="Polar residues" evidence="1">
    <location>
        <begin position="1"/>
        <end position="12"/>
    </location>
</feature>
<name>A0A9P8WEZ1_9HYPO</name>
<evidence type="ECO:0000313" key="3">
    <source>
        <dbReference type="Proteomes" id="UP000777438"/>
    </source>
</evidence>
<evidence type="ECO:0000313" key="2">
    <source>
        <dbReference type="EMBL" id="KAH6897033.1"/>
    </source>
</evidence>
<dbReference type="AlphaFoldDB" id="A0A9P8WEZ1"/>
<dbReference type="EMBL" id="JAGPYM010000003">
    <property type="protein sequence ID" value="KAH6897033.1"/>
    <property type="molecule type" value="Genomic_DNA"/>
</dbReference>
<accession>A0A9P8WEZ1</accession>
<proteinExistence type="predicted"/>
<gene>
    <name evidence="2" type="ORF">B0T10DRAFT_475809</name>
</gene>
<reference evidence="2 3" key="1">
    <citation type="journal article" date="2021" name="Nat. Commun.">
        <title>Genetic determinants of endophytism in the Arabidopsis root mycobiome.</title>
        <authorList>
            <person name="Mesny F."/>
            <person name="Miyauchi S."/>
            <person name="Thiergart T."/>
            <person name="Pickel B."/>
            <person name="Atanasova L."/>
            <person name="Karlsson M."/>
            <person name="Huettel B."/>
            <person name="Barry K.W."/>
            <person name="Haridas S."/>
            <person name="Chen C."/>
            <person name="Bauer D."/>
            <person name="Andreopoulos W."/>
            <person name="Pangilinan J."/>
            <person name="LaButti K."/>
            <person name="Riley R."/>
            <person name="Lipzen A."/>
            <person name="Clum A."/>
            <person name="Drula E."/>
            <person name="Henrissat B."/>
            <person name="Kohler A."/>
            <person name="Grigoriev I.V."/>
            <person name="Martin F.M."/>
            <person name="Hacquard S."/>
        </authorList>
    </citation>
    <scope>NUCLEOTIDE SEQUENCE [LARGE SCALE GENOMIC DNA]</scope>
    <source>
        <strain evidence="2 3">MPI-CAGE-CH-0241</strain>
    </source>
</reference>
<keyword evidence="3" id="KW-1185">Reference proteome</keyword>
<evidence type="ECO:0000256" key="1">
    <source>
        <dbReference type="SAM" id="MobiDB-lite"/>
    </source>
</evidence>